<comment type="caution">
    <text evidence="2">The sequence shown here is derived from an EMBL/GenBank/DDBJ whole genome shotgun (WGS) entry which is preliminary data.</text>
</comment>
<feature type="region of interest" description="Disordered" evidence="1">
    <location>
        <begin position="1"/>
        <end position="22"/>
    </location>
</feature>
<gene>
    <name evidence="2" type="ORF">H0H81_002492</name>
</gene>
<feature type="compositionally biased region" description="Acidic residues" evidence="1">
    <location>
        <begin position="211"/>
        <end position="253"/>
    </location>
</feature>
<dbReference type="EMBL" id="JABCKI010006489">
    <property type="protein sequence ID" value="KAG5634302.1"/>
    <property type="molecule type" value="Genomic_DNA"/>
</dbReference>
<feature type="region of interest" description="Disordered" evidence="1">
    <location>
        <begin position="202"/>
        <end position="259"/>
    </location>
</feature>
<evidence type="ECO:0000313" key="3">
    <source>
        <dbReference type="Proteomes" id="UP000717328"/>
    </source>
</evidence>
<reference evidence="2" key="2">
    <citation type="submission" date="2021-10" db="EMBL/GenBank/DDBJ databases">
        <title>Phylogenomics reveals ancestral predisposition of the termite-cultivated fungus Termitomyces towards a domesticated lifestyle.</title>
        <authorList>
            <person name="Auxier B."/>
            <person name="Grum-Grzhimaylo A."/>
            <person name="Cardenas M.E."/>
            <person name="Lodge J.D."/>
            <person name="Laessoe T."/>
            <person name="Pedersen O."/>
            <person name="Smith M.E."/>
            <person name="Kuyper T.W."/>
            <person name="Franco-Molano E.A."/>
            <person name="Baroni T.J."/>
            <person name="Aanen D.K."/>
        </authorList>
    </citation>
    <scope>NUCLEOTIDE SEQUENCE</scope>
    <source>
        <strain evidence="2">D49</strain>
    </source>
</reference>
<sequence>MRGADGQIISNTSNSPRCPGTATLATACERSRQERLRIEDEKIAAVKKAAFIKSTYTDKGAIAVGCEEFITEKAQIRRHYVPPLSYQYSYLGGSRNNHPLLRLICNNPRLFATIHGAENTALGGQYKEFFDDLKAMVKTEYGPLFVMPAEDKIKFEETLKACQKELYANDKSLDGKPYRAPTDQEVDVDFVRLPILPQECLRRRVDPIDDGKDDEEDEDDKDDKDDEDDEDNEDNEDVKEGGDDDGEDPDDENSSGGSS</sequence>
<name>A0A9P7FT14_9AGAR</name>
<keyword evidence="3" id="KW-1185">Reference proteome</keyword>
<accession>A0A9P7FT14</accession>
<protein>
    <submittedName>
        <fullName evidence="2">Uncharacterized protein</fullName>
    </submittedName>
</protein>
<proteinExistence type="predicted"/>
<dbReference type="Proteomes" id="UP000717328">
    <property type="component" value="Unassembled WGS sequence"/>
</dbReference>
<dbReference type="AlphaFoldDB" id="A0A9P7FT14"/>
<reference evidence="2" key="1">
    <citation type="submission" date="2021-02" db="EMBL/GenBank/DDBJ databases">
        <authorList>
            <person name="Nieuwenhuis M."/>
            <person name="Van De Peppel L.J.J."/>
        </authorList>
    </citation>
    <scope>NUCLEOTIDE SEQUENCE</scope>
    <source>
        <strain evidence="2">D49</strain>
    </source>
</reference>
<evidence type="ECO:0000313" key="2">
    <source>
        <dbReference type="EMBL" id="KAG5634302.1"/>
    </source>
</evidence>
<organism evidence="2 3">
    <name type="scientific">Sphagnurus paluster</name>
    <dbReference type="NCBI Taxonomy" id="117069"/>
    <lineage>
        <taxon>Eukaryota</taxon>
        <taxon>Fungi</taxon>
        <taxon>Dikarya</taxon>
        <taxon>Basidiomycota</taxon>
        <taxon>Agaricomycotina</taxon>
        <taxon>Agaricomycetes</taxon>
        <taxon>Agaricomycetidae</taxon>
        <taxon>Agaricales</taxon>
        <taxon>Tricholomatineae</taxon>
        <taxon>Lyophyllaceae</taxon>
        <taxon>Sphagnurus</taxon>
    </lineage>
</organism>
<dbReference type="PROSITE" id="PS51257">
    <property type="entry name" value="PROKAR_LIPOPROTEIN"/>
    <property type="match status" value="1"/>
</dbReference>
<evidence type="ECO:0000256" key="1">
    <source>
        <dbReference type="SAM" id="MobiDB-lite"/>
    </source>
</evidence>